<protein>
    <submittedName>
        <fullName evidence="1">Uncharacterized protein</fullName>
    </submittedName>
</protein>
<dbReference type="Gramene" id="OMERI08G00500.1">
    <property type="protein sequence ID" value="OMERI08G00500.1"/>
    <property type="gene ID" value="OMERI08G00500"/>
</dbReference>
<proteinExistence type="predicted"/>
<keyword evidence="2" id="KW-1185">Reference proteome</keyword>
<reference evidence="1" key="1">
    <citation type="submission" date="2015-04" db="UniProtKB">
        <authorList>
            <consortium name="EnsemblPlants"/>
        </authorList>
    </citation>
    <scope>IDENTIFICATION</scope>
</reference>
<name>A0A0E0EGQ9_9ORYZ</name>
<dbReference type="HOGENOM" id="CLU_2907974_0_0_1"/>
<dbReference type="EnsemblPlants" id="OMERI08G00500.1">
    <property type="protein sequence ID" value="OMERI08G00500.1"/>
    <property type="gene ID" value="OMERI08G00500"/>
</dbReference>
<reference evidence="1" key="2">
    <citation type="submission" date="2018-05" db="EMBL/GenBank/DDBJ databases">
        <title>OmerRS3 (Oryza meridionalis Reference Sequence Version 3).</title>
        <authorList>
            <person name="Zhang J."/>
            <person name="Kudrna D."/>
            <person name="Lee S."/>
            <person name="Talag J."/>
            <person name="Welchert J."/>
            <person name="Wing R.A."/>
        </authorList>
    </citation>
    <scope>NUCLEOTIDE SEQUENCE [LARGE SCALE GENOMIC DNA]</scope>
    <source>
        <strain evidence="1">cv. OR44</strain>
    </source>
</reference>
<sequence>MCARMLRVRCTERGRVAATMVCTVQSPGDSHGASATPACWEVAYSVESISFEETKTKASATE</sequence>
<organism evidence="1">
    <name type="scientific">Oryza meridionalis</name>
    <dbReference type="NCBI Taxonomy" id="40149"/>
    <lineage>
        <taxon>Eukaryota</taxon>
        <taxon>Viridiplantae</taxon>
        <taxon>Streptophyta</taxon>
        <taxon>Embryophyta</taxon>
        <taxon>Tracheophyta</taxon>
        <taxon>Spermatophyta</taxon>
        <taxon>Magnoliopsida</taxon>
        <taxon>Liliopsida</taxon>
        <taxon>Poales</taxon>
        <taxon>Poaceae</taxon>
        <taxon>BOP clade</taxon>
        <taxon>Oryzoideae</taxon>
        <taxon>Oryzeae</taxon>
        <taxon>Oryzinae</taxon>
        <taxon>Oryza</taxon>
    </lineage>
</organism>
<evidence type="ECO:0000313" key="2">
    <source>
        <dbReference type="Proteomes" id="UP000008021"/>
    </source>
</evidence>
<evidence type="ECO:0000313" key="1">
    <source>
        <dbReference type="EnsemblPlants" id="OMERI08G00500.1"/>
    </source>
</evidence>
<dbReference type="AlphaFoldDB" id="A0A0E0EGQ9"/>
<dbReference type="Proteomes" id="UP000008021">
    <property type="component" value="Chromosome 8"/>
</dbReference>
<accession>A0A0E0EGQ9</accession>